<accession>A0A086ZLB7</accession>
<dbReference type="EMBL" id="JABAGJ010000001">
    <property type="protein sequence ID" value="NMF01787.1"/>
    <property type="molecule type" value="Genomic_DNA"/>
</dbReference>
<sequence>MRFIAGIWRLAIAALCFVGTYEAWTIPNRWVYFTFQTGFVLGIVMLWAGAASLLEGIQPPAWLKGCLTVYAVVTALVAFLLMPPDDPHYVPQVLGIMTNTMLHRFAPVMAVIDFVLFDPHRRFKPGYVLSWMGYFPIYLAFVVIRAQLWPHAGPSVGGNPYPYTFIDLGQLGWSQFLVNIVGLAIGCLLVSLAVFLIDRILPDKPLLPSR</sequence>
<dbReference type="InterPro" id="IPR049713">
    <property type="entry name" value="Pr6Pr-like"/>
</dbReference>
<keyword evidence="1" id="KW-1133">Transmembrane helix</keyword>
<feature type="transmembrane region" description="Helical" evidence="1">
    <location>
        <begin position="7"/>
        <end position="24"/>
    </location>
</feature>
<organism evidence="2 4">
    <name type="scientific">Bifidobacterium boum</name>
    <dbReference type="NCBI Taxonomy" id="78343"/>
    <lineage>
        <taxon>Bacteria</taxon>
        <taxon>Bacillati</taxon>
        <taxon>Actinomycetota</taxon>
        <taxon>Actinomycetes</taxon>
        <taxon>Bifidobacteriales</taxon>
        <taxon>Bifidobacteriaceae</taxon>
        <taxon>Bifidobacterium</taxon>
    </lineage>
</organism>
<dbReference type="EMBL" id="JGYQ01000013">
    <property type="protein sequence ID" value="KFI47317.1"/>
    <property type="molecule type" value="Genomic_DNA"/>
</dbReference>
<reference evidence="3 5" key="2">
    <citation type="submission" date="2020-04" db="EMBL/GenBank/DDBJ databases">
        <authorList>
            <person name="Hitch T.C.A."/>
            <person name="Wylensek D."/>
            <person name="Clavel T."/>
        </authorList>
    </citation>
    <scope>NUCLEOTIDE SEQUENCE [LARGE SCALE GENOMIC DNA]</scope>
    <source>
        <strain evidence="3 5">WCA-130-P53-4B</strain>
    </source>
</reference>
<comment type="caution">
    <text evidence="2">The sequence shown here is derived from an EMBL/GenBank/DDBJ whole genome shotgun (WGS) entry which is preliminary data.</text>
</comment>
<evidence type="ECO:0000313" key="3">
    <source>
        <dbReference type="EMBL" id="NMF01787.1"/>
    </source>
</evidence>
<keyword evidence="1" id="KW-0812">Transmembrane</keyword>
<evidence type="ECO:0000256" key="1">
    <source>
        <dbReference type="SAM" id="Phobius"/>
    </source>
</evidence>
<evidence type="ECO:0000313" key="2">
    <source>
        <dbReference type="EMBL" id="KFI47317.1"/>
    </source>
</evidence>
<dbReference type="Proteomes" id="UP000583419">
    <property type="component" value="Unassembled WGS sequence"/>
</dbReference>
<dbReference type="RefSeq" id="WP_026503404.1">
    <property type="nucleotide sequence ID" value="NZ_JABAGJ010000001.1"/>
</dbReference>
<feature type="transmembrane region" description="Helical" evidence="1">
    <location>
        <begin position="61"/>
        <end position="81"/>
    </location>
</feature>
<feature type="transmembrane region" description="Helical" evidence="1">
    <location>
        <begin position="176"/>
        <end position="197"/>
    </location>
</feature>
<proteinExistence type="predicted"/>
<feature type="transmembrane region" description="Helical" evidence="1">
    <location>
        <begin position="93"/>
        <end position="116"/>
    </location>
</feature>
<feature type="transmembrane region" description="Helical" evidence="1">
    <location>
        <begin position="128"/>
        <end position="148"/>
    </location>
</feature>
<evidence type="ECO:0000313" key="4">
    <source>
        <dbReference type="Proteomes" id="UP000029093"/>
    </source>
</evidence>
<name>A0A086ZLB7_9BIFI</name>
<keyword evidence="4" id="KW-1185">Reference proteome</keyword>
<feature type="transmembrane region" description="Helical" evidence="1">
    <location>
        <begin position="30"/>
        <end position="54"/>
    </location>
</feature>
<dbReference type="GeneID" id="303204000"/>
<gene>
    <name evidence="2" type="ORF">BBOU_0863</name>
    <name evidence="3" type="ORF">HF843_01000</name>
</gene>
<keyword evidence="1" id="KW-0472">Membrane</keyword>
<dbReference type="AlphaFoldDB" id="A0A086ZLB7"/>
<dbReference type="OrthoDB" id="9809977at2"/>
<evidence type="ECO:0000313" key="5">
    <source>
        <dbReference type="Proteomes" id="UP000583419"/>
    </source>
</evidence>
<dbReference type="Proteomes" id="UP000029093">
    <property type="component" value="Unassembled WGS sequence"/>
</dbReference>
<dbReference type="NCBIfam" id="NF038065">
    <property type="entry name" value="Pr6Pr"/>
    <property type="match status" value="1"/>
</dbReference>
<protein>
    <submittedName>
        <fullName evidence="2">Permeases of the major facilitator superfamily</fullName>
    </submittedName>
    <submittedName>
        <fullName evidence="3">Pr6Pr family membrane protein</fullName>
    </submittedName>
</protein>
<reference evidence="2 4" key="1">
    <citation type="submission" date="2014-03" db="EMBL/GenBank/DDBJ databases">
        <title>Genomics of Bifidobacteria.</title>
        <authorList>
            <person name="Ventura M."/>
            <person name="Milani C."/>
            <person name="Lugli G.A."/>
        </authorList>
    </citation>
    <scope>NUCLEOTIDE SEQUENCE [LARGE SCALE GENOMIC DNA]</scope>
    <source>
        <strain evidence="2 4">LMG 10736</strain>
    </source>
</reference>